<feature type="domain" description="NB-ARC" evidence="6">
    <location>
        <begin position="180"/>
        <end position="349"/>
    </location>
</feature>
<keyword evidence="4" id="KW-0611">Plant defense</keyword>
<reference evidence="11" key="5">
    <citation type="journal article" date="2018" name="Nat. Plants">
        <title>Whole-genome landscape of Medicago truncatula symbiotic genes.</title>
        <authorList>
            <person name="Pecrix Y."/>
            <person name="Gamas P."/>
            <person name="Carrere S."/>
        </authorList>
    </citation>
    <scope>NUCLEOTIDE SEQUENCE</scope>
    <source>
        <tissue evidence="11">Leaves</tissue>
    </source>
</reference>
<dbReference type="Gene3D" id="3.80.10.10">
    <property type="entry name" value="Ribonuclease Inhibitor"/>
    <property type="match status" value="4"/>
</dbReference>
<dbReference type="Gene3D" id="3.40.50.300">
    <property type="entry name" value="P-loop containing nucleotide triphosphate hydrolases"/>
    <property type="match status" value="1"/>
</dbReference>
<keyword evidence="11" id="KW-0378">Hydrolase</keyword>
<name>G7IW20_MEDTR</name>
<dbReference type="PANTHER" id="PTHR36766:SF40">
    <property type="entry name" value="DISEASE RESISTANCE PROTEIN RGA3"/>
    <property type="match status" value="1"/>
</dbReference>
<reference evidence="12" key="3">
    <citation type="submission" date="2015-04" db="UniProtKB">
        <authorList>
            <consortium name="EnsemblPlants"/>
        </authorList>
    </citation>
    <scope>IDENTIFICATION</scope>
    <source>
        <strain evidence="12">cv. Jemalong A17</strain>
    </source>
</reference>
<dbReference type="GO" id="GO:0051707">
    <property type="term" value="P:response to other organism"/>
    <property type="evidence" value="ECO:0007669"/>
    <property type="project" value="UniProtKB-ARBA"/>
</dbReference>
<dbReference type="InterPro" id="IPR032675">
    <property type="entry name" value="LRR_dom_sf"/>
</dbReference>
<keyword evidence="2" id="KW-0677">Repeat</keyword>
<dbReference type="Gramene" id="rna13702">
    <property type="protein sequence ID" value="RHN65812.1"/>
    <property type="gene ID" value="gene13702"/>
</dbReference>
<dbReference type="InterPro" id="IPR027417">
    <property type="entry name" value="P-loop_NTPase"/>
</dbReference>
<dbReference type="SMART" id="SM00369">
    <property type="entry name" value="LRR_TYP"/>
    <property type="match status" value="3"/>
</dbReference>
<dbReference type="InterPro" id="IPR041118">
    <property type="entry name" value="Rx_N"/>
</dbReference>
<evidence type="ECO:0000313" key="14">
    <source>
        <dbReference type="Proteomes" id="UP000265566"/>
    </source>
</evidence>
<dbReference type="InterPro" id="IPR001611">
    <property type="entry name" value="Leu-rich_rpt"/>
</dbReference>
<dbReference type="PRINTS" id="PR00364">
    <property type="entry name" value="DISEASERSIST"/>
</dbReference>
<dbReference type="Pfam" id="PF00560">
    <property type="entry name" value="LRR_1"/>
    <property type="match status" value="2"/>
</dbReference>
<dbReference type="Pfam" id="PF18052">
    <property type="entry name" value="Rx_N"/>
    <property type="match status" value="1"/>
</dbReference>
<dbReference type="EnsemblPlants" id="AES68909">
    <property type="protein sequence ID" value="AES68909"/>
    <property type="gene ID" value="MTR_3g018930"/>
</dbReference>
<evidence type="ECO:0000259" key="8">
    <source>
        <dbReference type="Pfam" id="PF23559"/>
    </source>
</evidence>
<reference evidence="10 12" key="2">
    <citation type="journal article" date="2014" name="BMC Genomics">
        <title>An improved genome release (version Mt4.0) for the model legume Medicago truncatula.</title>
        <authorList>
            <person name="Tang H."/>
            <person name="Krishnakumar V."/>
            <person name="Bidwell S."/>
            <person name="Rosen B."/>
            <person name="Chan A."/>
            <person name="Zhou S."/>
            <person name="Gentzbittel L."/>
            <person name="Childs K.L."/>
            <person name="Yandell M."/>
            <person name="Gundlach H."/>
            <person name="Mayer K.F."/>
            <person name="Schwartz D.C."/>
            <person name="Town C.D."/>
        </authorList>
    </citation>
    <scope>GENOME REANNOTATION</scope>
    <source>
        <strain evidence="12">cv. Jemalong A17</strain>
    </source>
</reference>
<evidence type="ECO:0000256" key="1">
    <source>
        <dbReference type="ARBA" id="ARBA00022614"/>
    </source>
</evidence>
<dbReference type="FunFam" id="3.40.50.300:FF:001091">
    <property type="entry name" value="Probable disease resistance protein At1g61300"/>
    <property type="match status" value="1"/>
</dbReference>
<dbReference type="ExpressionAtlas" id="G7IW20">
    <property type="expression patterns" value="differential"/>
</dbReference>
<sequence length="1156" mass="132248">MSMRELVGGAFLSSFFQVALEKLSSNDFIDYFRRSKLDVNLLEKLLITLNSINHVLEEAEMKQYQSMYVKKWLDDLKHYAYEVDQLLDEIATDAPLKKLKAESQPSTSKVFDFFSSFTNPFESRIKELLEKLEFLAKQKDMLGLKHEAFASSEGGVSWKPLDRFPTTALVDESSIYGRDGDKEELIDFLLSDINSGNHVPIISIVGLGGMGKTTLAQLAYNDHRMQEHFELKAWVYVSETFDVVGLTKAIMSSFHSSTDAEEFNLLQYQLRQRLTGKKYLLVLDDVWNGSVECWERLLLPLCHGSTGSKIIVTTRNKEVASIMKSTKELNLEKLKESECWSMFVRHAFYGRNASEYPNLESIGKKIIGKCGGLPLAVKTLGNLLRRKFSQRDWVKILETDMWRLSEGESNINSVLRLSYHCLPSILKRCFSYCSIFPKGYSFGKGELVQLWAADGLLQCCGIDKSEQDFGNELFVDLVSISFFQQSTDGSTKFVMHDLVNDLAKSMVGEFCLAIQGDKEKDVTERTRHISCSQFQRKDANKMTQHIYKTKGLRSLLVYLNSDVFHQNISNAIQQDLFSKLKCLRMLSLNGCILPKLDDEVSNLKLLRYLDLSYTRIESLPDSICNLYNLQTLLLKNCPLTELPSDFYKLSNLHHLDLERTHIKMMPKDIGRLTHLQTLTKFVVVKEHGYDIKELTELNQLQGKLCISGLENVIIPADALEAKLKDKKHLEELHIIYSDNATREINNLIIEREMTVLEALEPNSNLNMLTIKHYRGTSFPNWLGGSHLFNLESLDLVGCEFCSHLPPFELFPYLKKLYISGCHGIEIINSSNDPFKFLEFLYFENMSNWKKWLCVECFPLLKQLSIRNCPKLQKGLPKNLPSLQQLSIFDCQELEASIPEASNIDDLRLVRCKNILINNLPSKLTRVTLTGTQLIVSSLEKLLFNNAFLESLFVGDIDCAKLEWSCLDLPCYNSLRTLFIGGCWHSSIPFSLHLFTNLKYLSLYDCPQLESFPREGLPSSLISLEITKCPKLIASRGEWGLFQLNSLKSFKVSDDFENVESFPEENLLPPTLNYFQLGKCSKLRIINFKGLLHLESLKSLSIRHCPSLERLPEEGLPNSLSTLEIRNCQLLEQKYQKEGGECWHTIRHIPIVIILDD</sequence>
<dbReference type="OMA" id="KHEAFAS"/>
<evidence type="ECO:0000256" key="3">
    <source>
        <dbReference type="ARBA" id="ARBA00022741"/>
    </source>
</evidence>
<dbReference type="InterPro" id="IPR042197">
    <property type="entry name" value="Apaf_helical"/>
</dbReference>
<proteinExistence type="predicted"/>
<dbReference type="eggNOG" id="KOG4658">
    <property type="taxonomic scope" value="Eukaryota"/>
</dbReference>
<dbReference type="Gene3D" id="1.20.5.4130">
    <property type="match status" value="1"/>
</dbReference>
<dbReference type="GO" id="GO:0016787">
    <property type="term" value="F:hydrolase activity"/>
    <property type="evidence" value="ECO:0007669"/>
    <property type="project" value="UniProtKB-KW"/>
</dbReference>
<dbReference type="HOGENOM" id="CLU_000837_8_8_1"/>
<evidence type="ECO:0000259" key="6">
    <source>
        <dbReference type="Pfam" id="PF00931"/>
    </source>
</evidence>
<reference evidence="14" key="4">
    <citation type="journal article" date="2018" name="Nat. Plants">
        <title>Whole-genome landscape of Medicago truncatula symbiotic genes.</title>
        <authorList>
            <person name="Pecrix Y."/>
            <person name="Staton S.E."/>
            <person name="Sallet E."/>
            <person name="Lelandais-Briere C."/>
            <person name="Moreau S."/>
            <person name="Carrere S."/>
            <person name="Blein T."/>
            <person name="Jardinaud M.F."/>
            <person name="Latrasse D."/>
            <person name="Zouine M."/>
            <person name="Zahm M."/>
            <person name="Kreplak J."/>
            <person name="Mayjonade B."/>
            <person name="Satge C."/>
            <person name="Perez M."/>
            <person name="Cauet S."/>
            <person name="Marande W."/>
            <person name="Chantry-Darmon C."/>
            <person name="Lopez-Roques C."/>
            <person name="Bouchez O."/>
            <person name="Berard A."/>
            <person name="Debelle F."/>
            <person name="Munos S."/>
            <person name="Bendahmane A."/>
            <person name="Berges H."/>
            <person name="Niebel A."/>
            <person name="Buitink J."/>
            <person name="Frugier F."/>
            <person name="Benhamed M."/>
            <person name="Crespi M."/>
            <person name="Gouzy J."/>
            <person name="Gamas P."/>
        </authorList>
    </citation>
    <scope>NUCLEOTIDE SEQUENCE [LARGE SCALE GENOMIC DNA]</scope>
    <source>
        <strain evidence="14">cv. Jemalong A17</strain>
    </source>
</reference>
<evidence type="ECO:0000313" key="12">
    <source>
        <dbReference type="EnsemblPlants" id="AES68909"/>
    </source>
</evidence>
<dbReference type="GO" id="GO:0005524">
    <property type="term" value="F:ATP binding"/>
    <property type="evidence" value="ECO:0007669"/>
    <property type="project" value="UniProtKB-KW"/>
</dbReference>
<evidence type="ECO:0000256" key="2">
    <source>
        <dbReference type="ARBA" id="ARBA00022737"/>
    </source>
</evidence>
<dbReference type="KEGG" id="mtr:11427878"/>
<dbReference type="GO" id="GO:0006952">
    <property type="term" value="P:defense response"/>
    <property type="evidence" value="ECO:0007669"/>
    <property type="project" value="UniProtKB-KW"/>
</dbReference>
<dbReference type="EMBL" id="PSQE01000003">
    <property type="protein sequence ID" value="RHN65812.1"/>
    <property type="molecule type" value="Genomic_DNA"/>
</dbReference>
<keyword evidence="5" id="KW-0067">ATP-binding</keyword>
<organism evidence="10 13">
    <name type="scientific">Medicago truncatula</name>
    <name type="common">Barrel medic</name>
    <name type="synonym">Medicago tribuloides</name>
    <dbReference type="NCBI Taxonomy" id="3880"/>
    <lineage>
        <taxon>Eukaryota</taxon>
        <taxon>Viridiplantae</taxon>
        <taxon>Streptophyta</taxon>
        <taxon>Embryophyta</taxon>
        <taxon>Tracheophyta</taxon>
        <taxon>Spermatophyta</taxon>
        <taxon>Magnoliopsida</taxon>
        <taxon>eudicotyledons</taxon>
        <taxon>Gunneridae</taxon>
        <taxon>Pentapetalae</taxon>
        <taxon>rosids</taxon>
        <taxon>fabids</taxon>
        <taxon>Fabales</taxon>
        <taxon>Fabaceae</taxon>
        <taxon>Papilionoideae</taxon>
        <taxon>50 kb inversion clade</taxon>
        <taxon>NPAAA clade</taxon>
        <taxon>Hologalegina</taxon>
        <taxon>IRL clade</taxon>
        <taxon>Trifolieae</taxon>
        <taxon>Medicago</taxon>
    </lineage>
</organism>
<dbReference type="GO" id="GO:0043531">
    <property type="term" value="F:ADP binding"/>
    <property type="evidence" value="ECO:0007669"/>
    <property type="project" value="InterPro"/>
</dbReference>
<dbReference type="Proteomes" id="UP000265566">
    <property type="component" value="Chromosome 3"/>
</dbReference>
<evidence type="ECO:0000259" key="9">
    <source>
        <dbReference type="Pfam" id="PF25019"/>
    </source>
</evidence>
<keyword evidence="13" id="KW-1185">Reference proteome</keyword>
<evidence type="ECO:0000256" key="5">
    <source>
        <dbReference type="ARBA" id="ARBA00022840"/>
    </source>
</evidence>
<evidence type="ECO:0000259" key="7">
    <source>
        <dbReference type="Pfam" id="PF18052"/>
    </source>
</evidence>
<reference evidence="10 12" key="1">
    <citation type="journal article" date="2011" name="Nature">
        <title>The Medicago genome provides insight into the evolution of rhizobial symbioses.</title>
        <authorList>
            <person name="Young N.D."/>
            <person name="Debelle F."/>
            <person name="Oldroyd G.E."/>
            <person name="Geurts R."/>
            <person name="Cannon S.B."/>
            <person name="Udvardi M.K."/>
            <person name="Benedito V.A."/>
            <person name="Mayer K.F."/>
            <person name="Gouzy J."/>
            <person name="Schoof H."/>
            <person name="Van de Peer Y."/>
            <person name="Proost S."/>
            <person name="Cook D.R."/>
            <person name="Meyers B.C."/>
            <person name="Spannagl M."/>
            <person name="Cheung F."/>
            <person name="De Mita S."/>
            <person name="Krishnakumar V."/>
            <person name="Gundlach H."/>
            <person name="Zhou S."/>
            <person name="Mudge J."/>
            <person name="Bharti A.K."/>
            <person name="Murray J.D."/>
            <person name="Naoumkina M.A."/>
            <person name="Rosen B."/>
            <person name="Silverstein K.A."/>
            <person name="Tang H."/>
            <person name="Rombauts S."/>
            <person name="Zhao P.X."/>
            <person name="Zhou P."/>
            <person name="Barbe V."/>
            <person name="Bardou P."/>
            <person name="Bechner M."/>
            <person name="Bellec A."/>
            <person name="Berger A."/>
            <person name="Berges H."/>
            <person name="Bidwell S."/>
            <person name="Bisseling T."/>
            <person name="Choisne N."/>
            <person name="Couloux A."/>
            <person name="Denny R."/>
            <person name="Deshpande S."/>
            <person name="Dai X."/>
            <person name="Doyle J.J."/>
            <person name="Dudez A.M."/>
            <person name="Farmer A.D."/>
            <person name="Fouteau S."/>
            <person name="Franken C."/>
            <person name="Gibelin C."/>
            <person name="Gish J."/>
            <person name="Goldstein S."/>
            <person name="Gonzalez A.J."/>
            <person name="Green P.J."/>
            <person name="Hallab A."/>
            <person name="Hartog M."/>
            <person name="Hua A."/>
            <person name="Humphray S.J."/>
            <person name="Jeong D.H."/>
            <person name="Jing Y."/>
            <person name="Jocker A."/>
            <person name="Kenton S.M."/>
            <person name="Kim D.J."/>
            <person name="Klee K."/>
            <person name="Lai H."/>
            <person name="Lang C."/>
            <person name="Lin S."/>
            <person name="Macmil S.L."/>
            <person name="Magdelenat G."/>
            <person name="Matthews L."/>
            <person name="McCorrison J."/>
            <person name="Monaghan E.L."/>
            <person name="Mun J.H."/>
            <person name="Najar F.Z."/>
            <person name="Nicholson C."/>
            <person name="Noirot C."/>
            <person name="O'Bleness M."/>
            <person name="Paule C.R."/>
            <person name="Poulain J."/>
            <person name="Prion F."/>
            <person name="Qin B."/>
            <person name="Qu C."/>
            <person name="Retzel E.F."/>
            <person name="Riddle C."/>
            <person name="Sallet E."/>
            <person name="Samain S."/>
            <person name="Samson N."/>
            <person name="Sanders I."/>
            <person name="Saurat O."/>
            <person name="Scarpelli C."/>
            <person name="Schiex T."/>
            <person name="Segurens B."/>
            <person name="Severin A.J."/>
            <person name="Sherrier D.J."/>
            <person name="Shi R."/>
            <person name="Sims S."/>
            <person name="Singer S.R."/>
            <person name="Sinharoy S."/>
            <person name="Sterck L."/>
            <person name="Viollet A."/>
            <person name="Wang B.B."/>
            <person name="Wang K."/>
            <person name="Wang M."/>
            <person name="Wang X."/>
            <person name="Warfsmann J."/>
            <person name="Weissenbach J."/>
            <person name="White D.D."/>
            <person name="White J.D."/>
            <person name="Wiley G.B."/>
            <person name="Wincker P."/>
            <person name="Xing Y."/>
            <person name="Yang L."/>
            <person name="Yao Z."/>
            <person name="Ying F."/>
            <person name="Zhai J."/>
            <person name="Zhou L."/>
            <person name="Zuber A."/>
            <person name="Denarie J."/>
            <person name="Dixon R.A."/>
            <person name="May G.D."/>
            <person name="Schwartz D.C."/>
            <person name="Rogers J."/>
            <person name="Quetier F."/>
            <person name="Town C.D."/>
            <person name="Roe B.A."/>
        </authorList>
    </citation>
    <scope>NUCLEOTIDE SEQUENCE [LARGE SCALE GENOMIC DNA]</scope>
    <source>
        <strain evidence="10">A17</strain>
        <strain evidence="12">cv. Jemalong A17</strain>
    </source>
</reference>
<dbReference type="AlphaFoldDB" id="G7IW20"/>
<feature type="domain" description="R13L1/DRL21-like LRR repeat region" evidence="9">
    <location>
        <begin position="691"/>
        <end position="821"/>
    </location>
</feature>
<dbReference type="SUPFAM" id="SSF52540">
    <property type="entry name" value="P-loop containing nucleoside triphosphate hydrolases"/>
    <property type="match status" value="1"/>
</dbReference>
<keyword evidence="3" id="KW-0547">Nucleotide-binding</keyword>
<dbReference type="PaxDb" id="3880-AES68909"/>
<evidence type="ECO:0000256" key="4">
    <source>
        <dbReference type="ARBA" id="ARBA00022821"/>
    </source>
</evidence>
<dbReference type="SUPFAM" id="SSF52058">
    <property type="entry name" value="L domain-like"/>
    <property type="match status" value="2"/>
</dbReference>
<feature type="domain" description="Disease resistance protein winged helix" evidence="8">
    <location>
        <begin position="435"/>
        <end position="503"/>
    </location>
</feature>
<dbReference type="InterPro" id="IPR058922">
    <property type="entry name" value="WHD_DRP"/>
</dbReference>
<dbReference type="InterPro" id="IPR003591">
    <property type="entry name" value="Leu-rich_rpt_typical-subtyp"/>
</dbReference>
<dbReference type="EMBL" id="CM001219">
    <property type="protein sequence ID" value="AES68909.1"/>
    <property type="molecule type" value="Genomic_DNA"/>
</dbReference>
<dbReference type="PANTHER" id="PTHR36766">
    <property type="entry name" value="PLANT BROAD-SPECTRUM MILDEW RESISTANCE PROTEIN RPW8"/>
    <property type="match status" value="1"/>
</dbReference>
<accession>G7IW20</accession>
<dbReference type="InterPro" id="IPR036388">
    <property type="entry name" value="WH-like_DNA-bd_sf"/>
</dbReference>
<dbReference type="OrthoDB" id="1408525at2759"/>
<evidence type="ECO:0000313" key="10">
    <source>
        <dbReference type="EMBL" id="AES68909.1"/>
    </source>
</evidence>
<dbReference type="Pfam" id="PF00931">
    <property type="entry name" value="NB-ARC"/>
    <property type="match status" value="1"/>
</dbReference>
<dbReference type="InterPro" id="IPR056789">
    <property type="entry name" value="LRR_R13L1-DRL21"/>
</dbReference>
<evidence type="ECO:0000313" key="13">
    <source>
        <dbReference type="Proteomes" id="UP000002051"/>
    </source>
</evidence>
<evidence type="ECO:0000313" key="11">
    <source>
        <dbReference type="EMBL" id="RHN65812.1"/>
    </source>
</evidence>
<feature type="domain" description="Disease resistance N-terminal" evidence="7">
    <location>
        <begin position="11"/>
        <end position="104"/>
    </location>
</feature>
<dbReference type="Pfam" id="PF25019">
    <property type="entry name" value="LRR_R13L1-DRL21"/>
    <property type="match status" value="1"/>
</dbReference>
<dbReference type="Gene3D" id="1.10.8.430">
    <property type="entry name" value="Helical domain of apoptotic protease-activating factors"/>
    <property type="match status" value="1"/>
</dbReference>
<dbReference type="Pfam" id="PF23559">
    <property type="entry name" value="WHD_DRP"/>
    <property type="match status" value="1"/>
</dbReference>
<keyword evidence="1" id="KW-0433">Leucine-rich repeat</keyword>
<gene>
    <name evidence="12" type="primary">11427878</name>
    <name evidence="10" type="ordered locus">MTR_3g018930</name>
    <name evidence="11" type="ORF">MtrunA17_Chr3g0084031</name>
</gene>
<dbReference type="Proteomes" id="UP000002051">
    <property type="component" value="Chromosome 3"/>
</dbReference>
<dbReference type="InterPro" id="IPR002182">
    <property type="entry name" value="NB-ARC"/>
</dbReference>
<dbReference type="Gene3D" id="1.10.10.10">
    <property type="entry name" value="Winged helix-like DNA-binding domain superfamily/Winged helix DNA-binding domain"/>
    <property type="match status" value="1"/>
</dbReference>
<protein>
    <submittedName>
        <fullName evidence="10">LRR and NB-ARC domain disease resistance protein</fullName>
    </submittedName>
    <submittedName>
        <fullName evidence="11">Putative P-loop containing nucleoside triphosphate hydrolase, leucine-rich repeat domain, L</fullName>
    </submittedName>
</protein>